<protein>
    <submittedName>
        <fullName evidence="1">Uncharacterized protein</fullName>
    </submittedName>
</protein>
<proteinExistence type="predicted"/>
<gene>
    <name evidence="1" type="ORF">EYC84_005235</name>
</gene>
<comment type="caution">
    <text evidence="1">The sequence shown here is derived from an EMBL/GenBank/DDBJ whole genome shotgun (WGS) entry which is preliminary data.</text>
</comment>
<dbReference type="AlphaFoldDB" id="A0A5M9K0Z5"/>
<reference evidence="1 2" key="1">
    <citation type="submission" date="2019-06" db="EMBL/GenBank/DDBJ databases">
        <title>Genome Sequence of the Brown Rot Fungal Pathogen Monilinia fructicola.</title>
        <authorList>
            <person name="De Miccolis Angelini R.M."/>
            <person name="Landi L."/>
            <person name="Abate D."/>
            <person name="Pollastro S."/>
            <person name="Romanazzi G."/>
            <person name="Faretra F."/>
        </authorList>
    </citation>
    <scope>NUCLEOTIDE SEQUENCE [LARGE SCALE GENOMIC DNA]</scope>
    <source>
        <strain evidence="1 2">Mfrc123</strain>
    </source>
</reference>
<name>A0A5M9K0Z5_MONFR</name>
<accession>A0A5M9K0Z5</accession>
<keyword evidence="2" id="KW-1185">Reference proteome</keyword>
<evidence type="ECO:0000313" key="2">
    <source>
        <dbReference type="Proteomes" id="UP000322873"/>
    </source>
</evidence>
<dbReference type="EMBL" id="VICG01000003">
    <property type="protein sequence ID" value="KAA8573652.1"/>
    <property type="molecule type" value="Genomic_DNA"/>
</dbReference>
<organism evidence="1 2">
    <name type="scientific">Monilinia fructicola</name>
    <name type="common">Brown rot fungus</name>
    <name type="synonym">Ciboria fructicola</name>
    <dbReference type="NCBI Taxonomy" id="38448"/>
    <lineage>
        <taxon>Eukaryota</taxon>
        <taxon>Fungi</taxon>
        <taxon>Dikarya</taxon>
        <taxon>Ascomycota</taxon>
        <taxon>Pezizomycotina</taxon>
        <taxon>Leotiomycetes</taxon>
        <taxon>Helotiales</taxon>
        <taxon>Sclerotiniaceae</taxon>
        <taxon>Monilinia</taxon>
    </lineage>
</organism>
<sequence length="117" mass="12945">MNHLPIRNSVKHICALEGYKMSLSSHRTNGPEKRVQKKGVGTRCLLMTIKKRKIESIVVADPGTSRAAQLLVLYLALEIEDVILNRAKIFFFDQAAMVQEGGKLAGKIVSMMHAVAN</sequence>
<dbReference type="Proteomes" id="UP000322873">
    <property type="component" value="Unassembled WGS sequence"/>
</dbReference>
<evidence type="ECO:0000313" key="1">
    <source>
        <dbReference type="EMBL" id="KAA8573652.1"/>
    </source>
</evidence>